<protein>
    <submittedName>
        <fullName evidence="1">Uncharacterized protein</fullName>
    </submittedName>
</protein>
<sequence length="271" mass="29801">CEISEETLQTLDLSTAENGNKGDEIKCSERVYDNYNWSNWYNSSNTASISNTAPTIDNPQTDTWSFTIANTAPTTPTTLTLTDPIKISETLTATASGSIDADSDDITYYVNDTVVSINSGTGLINDTITTESETGSYSINVICGDSYDNTSQTFVYTIKDGTAPITKLIVPIDNYWNDSATSVDVNFTCNATDGYNLKNISLYITDSSNVSFSFNSSKDITGTYNWSNWTLSLSVGNYTWNCLTYDEYDNSDWADDNRSLMMNYTVADAPP</sequence>
<evidence type="ECO:0000313" key="1">
    <source>
        <dbReference type="EMBL" id="GAI95478.1"/>
    </source>
</evidence>
<comment type="caution">
    <text evidence="1">The sequence shown here is derived from an EMBL/GenBank/DDBJ whole genome shotgun (WGS) entry which is preliminary data.</text>
</comment>
<proteinExistence type="predicted"/>
<dbReference type="AlphaFoldDB" id="X1SRF0"/>
<organism evidence="1">
    <name type="scientific">marine sediment metagenome</name>
    <dbReference type="NCBI Taxonomy" id="412755"/>
    <lineage>
        <taxon>unclassified sequences</taxon>
        <taxon>metagenomes</taxon>
        <taxon>ecological metagenomes</taxon>
    </lineage>
</organism>
<accession>X1SRF0</accession>
<reference evidence="1" key="1">
    <citation type="journal article" date="2014" name="Front. Microbiol.">
        <title>High frequency of phylogenetically diverse reductive dehalogenase-homologous genes in deep subseafloor sedimentary metagenomes.</title>
        <authorList>
            <person name="Kawai M."/>
            <person name="Futagami T."/>
            <person name="Toyoda A."/>
            <person name="Takaki Y."/>
            <person name="Nishi S."/>
            <person name="Hori S."/>
            <person name="Arai W."/>
            <person name="Tsubouchi T."/>
            <person name="Morono Y."/>
            <person name="Uchiyama I."/>
            <person name="Ito T."/>
            <person name="Fujiyama A."/>
            <person name="Inagaki F."/>
            <person name="Takami H."/>
        </authorList>
    </citation>
    <scope>NUCLEOTIDE SEQUENCE</scope>
    <source>
        <strain evidence="1">Expedition CK06-06</strain>
    </source>
</reference>
<name>X1SRF0_9ZZZZ</name>
<feature type="non-terminal residue" evidence="1">
    <location>
        <position position="1"/>
    </location>
</feature>
<gene>
    <name evidence="1" type="ORF">S12H4_35023</name>
</gene>
<dbReference type="EMBL" id="BARW01020767">
    <property type="protein sequence ID" value="GAI95478.1"/>
    <property type="molecule type" value="Genomic_DNA"/>
</dbReference>
<feature type="non-terminal residue" evidence="1">
    <location>
        <position position="271"/>
    </location>
</feature>